<name>A0ABU0HIU1_9HYPH</name>
<evidence type="ECO:0000256" key="1">
    <source>
        <dbReference type="SAM" id="Phobius"/>
    </source>
</evidence>
<keyword evidence="3" id="KW-1185">Reference proteome</keyword>
<keyword evidence="1" id="KW-1133">Transmembrane helix</keyword>
<accession>A0ABU0HIU1</accession>
<protein>
    <recommendedName>
        <fullName evidence="4">PetM family of cytochrome b6f complex subunit 7</fullName>
    </recommendedName>
</protein>
<keyword evidence="1" id="KW-0472">Membrane</keyword>
<sequence>MAAPLPARLDDPVMLRFLARLLGLFFMAGGFVALVYDGARSIANNGPRITSLSDVIALLFKDKAGALQTGVEGAAPWLWHVLGLPLTLAPVSLVGLVLGAVLLWLGQPGREPIGFLTRP</sequence>
<evidence type="ECO:0000313" key="2">
    <source>
        <dbReference type="EMBL" id="MDQ0441404.1"/>
    </source>
</evidence>
<comment type="caution">
    <text evidence="2">The sequence shown here is derived from an EMBL/GenBank/DDBJ whole genome shotgun (WGS) entry which is preliminary data.</text>
</comment>
<dbReference type="Proteomes" id="UP001236369">
    <property type="component" value="Unassembled WGS sequence"/>
</dbReference>
<gene>
    <name evidence="2" type="ORF">QO016_000887</name>
</gene>
<feature type="transmembrane region" description="Helical" evidence="1">
    <location>
        <begin position="17"/>
        <end position="36"/>
    </location>
</feature>
<dbReference type="EMBL" id="JAUSVV010000002">
    <property type="protein sequence ID" value="MDQ0441404.1"/>
    <property type="molecule type" value="Genomic_DNA"/>
</dbReference>
<keyword evidence="1" id="KW-0812">Transmembrane</keyword>
<proteinExistence type="predicted"/>
<evidence type="ECO:0008006" key="4">
    <source>
        <dbReference type="Google" id="ProtNLM"/>
    </source>
</evidence>
<evidence type="ECO:0000313" key="3">
    <source>
        <dbReference type="Proteomes" id="UP001236369"/>
    </source>
</evidence>
<reference evidence="2 3" key="1">
    <citation type="submission" date="2023-07" db="EMBL/GenBank/DDBJ databases">
        <title>Genomic Encyclopedia of Type Strains, Phase IV (KMG-IV): sequencing the most valuable type-strain genomes for metagenomic binning, comparative biology and taxonomic classification.</title>
        <authorList>
            <person name="Goeker M."/>
        </authorList>
    </citation>
    <scope>NUCLEOTIDE SEQUENCE [LARGE SCALE GENOMIC DNA]</scope>
    <source>
        <strain evidence="2 3">DSM 19562</strain>
    </source>
</reference>
<organism evidence="2 3">
    <name type="scientific">Methylobacterium persicinum</name>
    <dbReference type="NCBI Taxonomy" id="374426"/>
    <lineage>
        <taxon>Bacteria</taxon>
        <taxon>Pseudomonadati</taxon>
        <taxon>Pseudomonadota</taxon>
        <taxon>Alphaproteobacteria</taxon>
        <taxon>Hyphomicrobiales</taxon>
        <taxon>Methylobacteriaceae</taxon>
        <taxon>Methylobacterium</taxon>
    </lineage>
</organism>
<feature type="transmembrane region" description="Helical" evidence="1">
    <location>
        <begin position="77"/>
        <end position="105"/>
    </location>
</feature>